<dbReference type="PANTHER" id="PTHR43022:SF1">
    <property type="entry name" value="PROTEIN SMF"/>
    <property type="match status" value="1"/>
</dbReference>
<feature type="domain" description="DprA winged helix" evidence="4">
    <location>
        <begin position="309"/>
        <end position="362"/>
    </location>
</feature>
<dbReference type="InterPro" id="IPR057666">
    <property type="entry name" value="DrpA_SLOG"/>
</dbReference>
<dbReference type="GO" id="GO:0009294">
    <property type="term" value="P:DNA-mediated transformation"/>
    <property type="evidence" value="ECO:0007669"/>
    <property type="project" value="InterPro"/>
</dbReference>
<dbReference type="NCBIfam" id="TIGR00732">
    <property type="entry name" value="dprA"/>
    <property type="match status" value="1"/>
</dbReference>
<evidence type="ECO:0000313" key="6">
    <source>
        <dbReference type="Proteomes" id="UP000198508"/>
    </source>
</evidence>
<name>A0A1I0AV55_9FIRM</name>
<dbReference type="STRING" id="460384.SAMN05216313_101218"/>
<evidence type="ECO:0000256" key="2">
    <source>
        <dbReference type="SAM" id="Coils"/>
    </source>
</evidence>
<dbReference type="InterPro" id="IPR036388">
    <property type="entry name" value="WH-like_DNA-bd_sf"/>
</dbReference>
<dbReference type="InterPro" id="IPR041614">
    <property type="entry name" value="DprA_WH"/>
</dbReference>
<dbReference type="AlphaFoldDB" id="A0A1I0AV55"/>
<feature type="coiled-coil region" evidence="2">
    <location>
        <begin position="54"/>
        <end position="81"/>
    </location>
</feature>
<proteinExistence type="inferred from homology"/>
<evidence type="ECO:0000313" key="5">
    <source>
        <dbReference type="EMBL" id="SES98266.1"/>
    </source>
</evidence>
<accession>A0A1I0AV55</accession>
<dbReference type="Pfam" id="PF02481">
    <property type="entry name" value="DNA_processg_A"/>
    <property type="match status" value="1"/>
</dbReference>
<reference evidence="6" key="1">
    <citation type="submission" date="2016-10" db="EMBL/GenBank/DDBJ databases">
        <authorList>
            <person name="Varghese N."/>
            <person name="Submissions S."/>
        </authorList>
    </citation>
    <scope>NUCLEOTIDE SEQUENCE [LARGE SCALE GENOMIC DNA]</scope>
    <source>
        <strain evidence="6">NLAE-zl-G277</strain>
    </source>
</reference>
<comment type="similarity">
    <text evidence="1">Belongs to the DprA/Smf family.</text>
</comment>
<evidence type="ECO:0000256" key="1">
    <source>
        <dbReference type="ARBA" id="ARBA00006525"/>
    </source>
</evidence>
<dbReference type="RefSeq" id="WP_092360474.1">
    <property type="nucleotide sequence ID" value="NZ_FOIM01000001.1"/>
</dbReference>
<feature type="domain" description="Smf/DprA SLOG" evidence="3">
    <location>
        <begin position="85"/>
        <end position="293"/>
    </location>
</feature>
<gene>
    <name evidence="5" type="ORF">SAMN05216313_101218</name>
</gene>
<dbReference type="Pfam" id="PF17782">
    <property type="entry name" value="WHD_DprA"/>
    <property type="match status" value="1"/>
</dbReference>
<dbReference type="Proteomes" id="UP000198508">
    <property type="component" value="Unassembled WGS sequence"/>
</dbReference>
<sequence length="371" mass="40342">MGSIEQEKEYLYWLCRSLPAFAVTIRQIQETYGSFQQAYYIEGMELLRRGIIKNRKTAEIFEQAKRSLDAAREEYSGLDRQGIRFVTPLDPEYPERLRHIYDYPMGLWIKGSLPPVEKPTVAVIGARSCTVYGEQAAGIMGRELAAAGVAVISGLALGVDGAGHRGALSGGGETWGVLGCGINICYPKQNYPLFREMVKQGGLISEYPPGEPPRPQNFPVRNRIISGLADAVLVIEANEKSGSLITAQLGLEQGKEIFALPGRVTDSASRGCNQLIQAGAALLTGPGDVLEFLGILHEKKLILREKSVKGLAKNEKMVYSCLDSAPKHVEEIAVLSGMCVGECMSALLDLELGGLVVKTAGQYYARRVSCD</sequence>
<keyword evidence="6" id="KW-1185">Reference proteome</keyword>
<dbReference type="SUPFAM" id="SSF102405">
    <property type="entry name" value="MCP/YpsA-like"/>
    <property type="match status" value="1"/>
</dbReference>
<dbReference type="EMBL" id="FOIM01000001">
    <property type="protein sequence ID" value="SES98266.1"/>
    <property type="molecule type" value="Genomic_DNA"/>
</dbReference>
<dbReference type="PANTHER" id="PTHR43022">
    <property type="entry name" value="PROTEIN SMF"/>
    <property type="match status" value="1"/>
</dbReference>
<evidence type="ECO:0000259" key="4">
    <source>
        <dbReference type="Pfam" id="PF17782"/>
    </source>
</evidence>
<dbReference type="InterPro" id="IPR003488">
    <property type="entry name" value="DprA"/>
</dbReference>
<organism evidence="5 6">
    <name type="scientific">Enterocloster lavalensis</name>
    <dbReference type="NCBI Taxonomy" id="460384"/>
    <lineage>
        <taxon>Bacteria</taxon>
        <taxon>Bacillati</taxon>
        <taxon>Bacillota</taxon>
        <taxon>Clostridia</taxon>
        <taxon>Lachnospirales</taxon>
        <taxon>Lachnospiraceae</taxon>
        <taxon>Enterocloster</taxon>
    </lineage>
</organism>
<keyword evidence="2" id="KW-0175">Coiled coil</keyword>
<protein>
    <submittedName>
        <fullName evidence="5">DNA processing protein</fullName>
    </submittedName>
</protein>
<dbReference type="Gene3D" id="3.40.50.450">
    <property type="match status" value="1"/>
</dbReference>
<dbReference type="Gene3D" id="1.10.10.10">
    <property type="entry name" value="Winged helix-like DNA-binding domain superfamily/Winged helix DNA-binding domain"/>
    <property type="match status" value="1"/>
</dbReference>
<evidence type="ECO:0000259" key="3">
    <source>
        <dbReference type="Pfam" id="PF02481"/>
    </source>
</evidence>
<dbReference type="GeneID" id="93278600"/>